<dbReference type="RefSeq" id="WP_302909583.1">
    <property type="nucleotide sequence ID" value="NZ_JAUMIS010000001.1"/>
</dbReference>
<gene>
    <name evidence="3" type="ORF">QVZ43_08550</name>
</gene>
<dbReference type="Pfam" id="PF10675">
    <property type="entry name" value="DUF2489"/>
    <property type="match status" value="1"/>
</dbReference>
<name>A0ABT8W0K4_9GAMM</name>
<protein>
    <submittedName>
        <fullName evidence="3">DUF2489 domain-containing protein</fullName>
    </submittedName>
</protein>
<keyword evidence="4" id="KW-1185">Reference proteome</keyword>
<feature type="domain" description="DUF2489" evidence="2">
    <location>
        <begin position="17"/>
        <end position="145"/>
    </location>
</feature>
<feature type="transmembrane region" description="Helical" evidence="1">
    <location>
        <begin position="6"/>
        <end position="24"/>
    </location>
</feature>
<accession>A0ABT8W0K4</accession>
<dbReference type="EMBL" id="JAUMIS010000001">
    <property type="protein sequence ID" value="MDO3721775.1"/>
    <property type="molecule type" value="Genomic_DNA"/>
</dbReference>
<proteinExistence type="predicted"/>
<evidence type="ECO:0000259" key="2">
    <source>
        <dbReference type="Pfam" id="PF10675"/>
    </source>
</evidence>
<dbReference type="Proteomes" id="UP001168640">
    <property type="component" value="Unassembled WGS sequence"/>
</dbReference>
<evidence type="ECO:0000256" key="1">
    <source>
        <dbReference type="SAM" id="Phobius"/>
    </source>
</evidence>
<reference evidence="3" key="1">
    <citation type="submission" date="2023-07" db="EMBL/GenBank/DDBJ databases">
        <title>Marinobacter sp. chi1 genome sequencing and assembly.</title>
        <authorList>
            <person name="Park S."/>
        </authorList>
    </citation>
    <scope>NUCLEOTIDE SEQUENCE</scope>
    <source>
        <strain evidence="3">Chi1</strain>
    </source>
</reference>
<evidence type="ECO:0000313" key="4">
    <source>
        <dbReference type="Proteomes" id="UP001168640"/>
    </source>
</evidence>
<comment type="caution">
    <text evidence="3">The sequence shown here is derived from an EMBL/GenBank/DDBJ whole genome shotgun (WGS) entry which is preliminary data.</text>
</comment>
<organism evidence="3 4">
    <name type="scientific">Marinobacter suaedae</name>
    <dbReference type="NCBI Taxonomy" id="3057675"/>
    <lineage>
        <taxon>Bacteria</taxon>
        <taxon>Pseudomonadati</taxon>
        <taxon>Pseudomonadota</taxon>
        <taxon>Gammaproteobacteria</taxon>
        <taxon>Pseudomonadales</taxon>
        <taxon>Marinobacteraceae</taxon>
        <taxon>Marinobacter</taxon>
    </lineage>
</organism>
<sequence length="154" mass="17816">MPQWLQWALIVGGLIVIVMLLAVIRRQLSGVAEQRIRKQKAEAFQKQRRTDMIESIRVIAMAVEADQIEYSEACLRLKGLLDHVQPELLDQSPYQVFQQVHDKLQHMPTHRARKATDKKLVAKMDKERFAVEKEYGEAIQQAASAIRQHTFRDA</sequence>
<keyword evidence="1" id="KW-0472">Membrane</keyword>
<evidence type="ECO:0000313" key="3">
    <source>
        <dbReference type="EMBL" id="MDO3721775.1"/>
    </source>
</evidence>
<keyword evidence="1" id="KW-0812">Transmembrane</keyword>
<dbReference type="InterPro" id="IPR019617">
    <property type="entry name" value="DUF2489"/>
</dbReference>
<keyword evidence="1" id="KW-1133">Transmembrane helix</keyword>